<dbReference type="Pfam" id="PF16573">
    <property type="entry name" value="CLP1_N"/>
    <property type="match status" value="1"/>
</dbReference>
<proteinExistence type="inferred from homology"/>
<dbReference type="Gene3D" id="3.40.50.300">
    <property type="entry name" value="P-loop containing nucleotide triphosphate hydrolases"/>
    <property type="match status" value="1"/>
</dbReference>
<evidence type="ECO:0000256" key="3">
    <source>
        <dbReference type="ARBA" id="ARBA00019824"/>
    </source>
</evidence>
<keyword evidence="4 8" id="KW-0507">mRNA processing</keyword>
<dbReference type="InterPro" id="IPR028606">
    <property type="entry name" value="Clp1"/>
</dbReference>
<comment type="subunit">
    <text evidence="8">Component of a pre-mRNA cleavage factor complex. Interacts directly with PCF11.</text>
</comment>
<name>A0A875S1K7_EENNA</name>
<reference evidence="12" key="1">
    <citation type="submission" date="2020-10" db="EMBL/GenBank/DDBJ databases">
        <authorList>
            <person name="Roach M.J.R."/>
        </authorList>
    </citation>
    <scope>NUCLEOTIDE SEQUENCE</scope>
    <source>
        <strain evidence="12">CBS 1945</strain>
    </source>
</reference>
<dbReference type="Gene3D" id="2.40.30.330">
    <property type="entry name" value="Pre-mRNA cleavage complex subunit Clp1, C-terminal domain"/>
    <property type="match status" value="1"/>
</dbReference>
<evidence type="ECO:0000256" key="4">
    <source>
        <dbReference type="ARBA" id="ARBA00022664"/>
    </source>
</evidence>
<dbReference type="AlphaFoldDB" id="A0A875S1K7"/>
<keyword evidence="7 8" id="KW-0539">Nucleus</keyword>
<feature type="domain" description="Clp1 P-loop" evidence="11">
    <location>
        <begin position="137"/>
        <end position="337"/>
    </location>
</feature>
<dbReference type="GO" id="GO:0051731">
    <property type="term" value="F:polynucleotide 5'-hydroxyl-kinase activity"/>
    <property type="evidence" value="ECO:0007669"/>
    <property type="project" value="InterPro"/>
</dbReference>
<sequence length="485" mass="54459">MSVDSSLLQSIIDRSSDGPHVEKFQEIIETHTVEVLPFQEWRFEINSNDKLKLRLLKGTAEIFGTEVSPNIDLTLQGSLKSSISTFSGCTIKYWNCQPSSEYVGEESCIGSYLNLHLGLENLRINSQTGGPRVLIIGPKDSGKTSLSRVLVSYAEKMDRRPLLVNLSPRDSIFTMPGSLTATAISGMLNIENITLGETITTGPSFYHPKQPLVKCFGLENYRDNLKLYKYLIERLSDSVEKRLMASEDVRKAGIVIDTPAFHIGDFEVIQEIIDDFKVDVLVVIGNERLLVDLKRKLKYDSSKLKLLKVSKSSGCIDVDDKYKREMQQRAIKEYFYGMDNSQLSPYTIMVNLKEFIFMKPKELAALNMAFMSTDAVEDEANKTSAEIKYSDFMERVKIASSSNLENAILAIADDSDLEVGKYVTAVDDKEGNLELIKAIAGRSVLGYCYVLGCNDKEGKAKLLIPSPVQHLPTKTFILTQFRYHE</sequence>
<dbReference type="Gene3D" id="2.60.120.1030">
    <property type="entry name" value="Clp1, DNA binding domain"/>
    <property type="match status" value="1"/>
</dbReference>
<comment type="subcellular location">
    <subcellularLocation>
        <location evidence="1 8">Nucleus</location>
    </subcellularLocation>
</comment>
<dbReference type="GO" id="GO:0031124">
    <property type="term" value="P:mRNA 3'-end processing"/>
    <property type="evidence" value="ECO:0007669"/>
    <property type="project" value="UniProtKB-UniRule"/>
</dbReference>
<dbReference type="Pfam" id="PF06807">
    <property type="entry name" value="Clp1"/>
    <property type="match status" value="1"/>
</dbReference>
<evidence type="ECO:0000256" key="8">
    <source>
        <dbReference type="HAMAP-Rule" id="MF_03035"/>
    </source>
</evidence>
<evidence type="ECO:0000313" key="13">
    <source>
        <dbReference type="Proteomes" id="UP000662931"/>
    </source>
</evidence>
<evidence type="ECO:0000256" key="7">
    <source>
        <dbReference type="ARBA" id="ARBA00023242"/>
    </source>
</evidence>
<feature type="domain" description="Clp1 C-terminal" evidence="9">
    <location>
        <begin position="343"/>
        <end position="485"/>
    </location>
</feature>
<gene>
    <name evidence="8" type="primary">CLP1</name>
    <name evidence="12" type="ORF">FOA43_001042</name>
</gene>
<dbReference type="InterPro" id="IPR027417">
    <property type="entry name" value="P-loop_NTPase"/>
</dbReference>
<comment type="similarity">
    <text evidence="8">Belongs to the Clp1 family. Clp1 subfamily.</text>
</comment>
<evidence type="ECO:0000256" key="2">
    <source>
        <dbReference type="ARBA" id="ARBA00018706"/>
    </source>
</evidence>
<evidence type="ECO:0000256" key="1">
    <source>
        <dbReference type="ARBA" id="ARBA00004123"/>
    </source>
</evidence>
<dbReference type="Pfam" id="PF16575">
    <property type="entry name" value="CLP1_P"/>
    <property type="match status" value="1"/>
</dbReference>
<dbReference type="SUPFAM" id="SSF52540">
    <property type="entry name" value="P-loop containing nucleoside triphosphate hydrolases"/>
    <property type="match status" value="1"/>
</dbReference>
<dbReference type="HAMAP" id="MF_03035">
    <property type="entry name" value="Clp1"/>
    <property type="match status" value="1"/>
</dbReference>
<dbReference type="GO" id="GO:0006388">
    <property type="term" value="P:tRNA splicing, via endonucleolytic cleavage and ligation"/>
    <property type="evidence" value="ECO:0007669"/>
    <property type="project" value="TreeGrafter"/>
</dbReference>
<evidence type="ECO:0000259" key="10">
    <source>
        <dbReference type="Pfam" id="PF16573"/>
    </source>
</evidence>
<feature type="binding site" evidence="8">
    <location>
        <position position="80"/>
    </location>
    <ligand>
        <name>ATP</name>
        <dbReference type="ChEBI" id="CHEBI:30616"/>
    </ligand>
</feature>
<dbReference type="InterPro" id="IPR032319">
    <property type="entry name" value="CLP1_P"/>
</dbReference>
<keyword evidence="6 8" id="KW-0067">ATP-binding</keyword>
<dbReference type="Proteomes" id="UP000662931">
    <property type="component" value="Chromosome 1"/>
</dbReference>
<dbReference type="GO" id="GO:0005849">
    <property type="term" value="C:mRNA cleavage factor complex"/>
    <property type="evidence" value="ECO:0007669"/>
    <property type="project" value="UniProtKB-UniRule"/>
</dbReference>
<keyword evidence="13" id="KW-1185">Reference proteome</keyword>
<feature type="binding site" evidence="8">
    <location>
        <position position="40"/>
    </location>
    <ligand>
        <name>ATP</name>
        <dbReference type="ChEBI" id="CHEBI:30616"/>
    </ligand>
</feature>
<dbReference type="InterPro" id="IPR038238">
    <property type="entry name" value="Clp1_C_sf"/>
</dbReference>
<protein>
    <recommendedName>
        <fullName evidence="3">Polynucleotide 5'-hydroxyl-kinase GRC3</fullName>
    </recommendedName>
    <alternativeName>
        <fullName evidence="2">Polynucleotide 5'-hydroxyl-kinase grc3</fullName>
    </alternativeName>
</protein>
<dbReference type="InterPro" id="IPR032324">
    <property type="entry name" value="Clp1_N"/>
</dbReference>
<organism evidence="12 13">
    <name type="scientific">Eeniella nana</name>
    <name type="common">Yeast</name>
    <name type="synonym">Brettanomyces nanus</name>
    <dbReference type="NCBI Taxonomy" id="13502"/>
    <lineage>
        <taxon>Eukaryota</taxon>
        <taxon>Fungi</taxon>
        <taxon>Dikarya</taxon>
        <taxon>Ascomycota</taxon>
        <taxon>Saccharomycotina</taxon>
        <taxon>Pichiomycetes</taxon>
        <taxon>Pichiales</taxon>
        <taxon>Pichiaceae</taxon>
        <taxon>Brettanomyces</taxon>
    </lineage>
</organism>
<dbReference type="InterPro" id="IPR045116">
    <property type="entry name" value="Clp1/Grc3"/>
</dbReference>
<evidence type="ECO:0000256" key="6">
    <source>
        <dbReference type="ARBA" id="ARBA00022840"/>
    </source>
</evidence>
<evidence type="ECO:0000259" key="9">
    <source>
        <dbReference type="Pfam" id="PF06807"/>
    </source>
</evidence>
<feature type="domain" description="Clp1 N-terminal" evidence="10">
    <location>
        <begin position="37"/>
        <end position="124"/>
    </location>
</feature>
<evidence type="ECO:0000259" key="11">
    <source>
        <dbReference type="Pfam" id="PF16575"/>
    </source>
</evidence>
<feature type="binding site" evidence="8">
    <location>
        <begin position="140"/>
        <end position="145"/>
    </location>
    <ligand>
        <name>ATP</name>
        <dbReference type="ChEBI" id="CHEBI:30616"/>
    </ligand>
</feature>
<dbReference type="GO" id="GO:0005524">
    <property type="term" value="F:ATP binding"/>
    <property type="evidence" value="ECO:0007669"/>
    <property type="project" value="UniProtKB-UniRule"/>
</dbReference>
<accession>A0A875S1K7</accession>
<comment type="function">
    <text evidence="8">Required for endonucleolytic cleavage during polyadenylation-dependent pre-mRNA 3'-end formation.</text>
</comment>
<dbReference type="PANTHER" id="PTHR12755">
    <property type="entry name" value="CLEAVAGE/POLYADENYLATION FACTOR IA SUBUNIT CLP1P"/>
    <property type="match status" value="1"/>
</dbReference>
<evidence type="ECO:0000256" key="5">
    <source>
        <dbReference type="ARBA" id="ARBA00022741"/>
    </source>
</evidence>
<dbReference type="PANTHER" id="PTHR12755:SF6">
    <property type="entry name" value="POLYRIBONUCLEOTIDE 5'-HYDROXYL-KINASE CLP1"/>
    <property type="match status" value="1"/>
</dbReference>
<keyword evidence="5 8" id="KW-0547">Nucleotide-binding</keyword>
<dbReference type="OrthoDB" id="258143at2759"/>
<evidence type="ECO:0000313" key="12">
    <source>
        <dbReference type="EMBL" id="QPG73729.1"/>
    </source>
</evidence>
<dbReference type="EMBL" id="CP064812">
    <property type="protein sequence ID" value="QPG73729.1"/>
    <property type="molecule type" value="Genomic_DNA"/>
</dbReference>
<dbReference type="InterPro" id="IPR010655">
    <property type="entry name" value="Clp1_C"/>
</dbReference>
<dbReference type="InterPro" id="IPR038239">
    <property type="entry name" value="Clp1_N_sf"/>
</dbReference>